<comment type="caution">
    <text evidence="4">The sequence shown here is derived from an EMBL/GenBank/DDBJ whole genome shotgun (WGS) entry which is preliminary data.</text>
</comment>
<protein>
    <submittedName>
        <fullName evidence="4">Electron transfer flavoprotein subunit beta</fullName>
    </submittedName>
</protein>
<dbReference type="AlphaFoldDB" id="A0A3L7JB75"/>
<proteinExistence type="predicted"/>
<evidence type="ECO:0000313" key="4">
    <source>
        <dbReference type="EMBL" id="RLQ87893.1"/>
    </source>
</evidence>
<keyword evidence="5" id="KW-1185">Reference proteome</keyword>
<evidence type="ECO:0000256" key="1">
    <source>
        <dbReference type="ARBA" id="ARBA00022982"/>
    </source>
</evidence>
<dbReference type="InterPro" id="IPR014729">
    <property type="entry name" value="Rossmann-like_a/b/a_fold"/>
</dbReference>
<feature type="domain" description="Electron transfer flavoprotein alpha/beta-subunit N-terminal" evidence="3">
    <location>
        <begin position="23"/>
        <end position="179"/>
    </location>
</feature>
<dbReference type="SUPFAM" id="SSF52402">
    <property type="entry name" value="Adenine nucleotide alpha hydrolases-like"/>
    <property type="match status" value="1"/>
</dbReference>
<dbReference type="Gene3D" id="3.40.50.620">
    <property type="entry name" value="HUPs"/>
    <property type="match status" value="1"/>
</dbReference>
<organism evidence="4 5">
    <name type="scientific">Notoacmeibacter ruber</name>
    <dbReference type="NCBI Taxonomy" id="2670375"/>
    <lineage>
        <taxon>Bacteria</taxon>
        <taxon>Pseudomonadati</taxon>
        <taxon>Pseudomonadota</taxon>
        <taxon>Alphaproteobacteria</taxon>
        <taxon>Hyphomicrobiales</taxon>
        <taxon>Notoacmeibacteraceae</taxon>
        <taxon>Notoacmeibacter</taxon>
    </lineage>
</organism>
<feature type="region of interest" description="Disordered" evidence="2">
    <location>
        <begin position="192"/>
        <end position="220"/>
    </location>
</feature>
<keyword evidence="1" id="KW-0813">Transport</keyword>
<dbReference type="InterPro" id="IPR014730">
    <property type="entry name" value="ETF_a/b_N"/>
</dbReference>
<dbReference type="RefSeq" id="WP_121644856.1">
    <property type="nucleotide sequence ID" value="NZ_RCWN01000001.1"/>
</dbReference>
<dbReference type="Pfam" id="PF01012">
    <property type="entry name" value="ETF"/>
    <property type="match status" value="1"/>
</dbReference>
<dbReference type="EMBL" id="RCWN01000001">
    <property type="protein sequence ID" value="RLQ87893.1"/>
    <property type="molecule type" value="Genomic_DNA"/>
</dbReference>
<sequence length="247" mass="26416">MKIVILLSEGRHPVSGRAMLPRLEAQAISLASEVSAQLSGLHCGQSEVAVHDALGHGLSRVDCLKVAEDADPLAGLRDHFSRDMPDLILAGRRGQGGEDSGLLPYALAEALGVPLMADVTSLANGDEPGVANMEQALPKGAKRRVTVRLPVVATVHPLAPAPVPFAYAQARRGVIERFEGTSEPDEAFALEERPRRSRPKLMREASSAGEGGESVFVNPDPDDAARMILDYLERTGVRSFNTNSRDL</sequence>
<evidence type="ECO:0000259" key="3">
    <source>
        <dbReference type="Pfam" id="PF01012"/>
    </source>
</evidence>
<evidence type="ECO:0000313" key="5">
    <source>
        <dbReference type="Proteomes" id="UP000281094"/>
    </source>
</evidence>
<accession>A0A3L7JB75</accession>
<dbReference type="Proteomes" id="UP000281094">
    <property type="component" value="Unassembled WGS sequence"/>
</dbReference>
<evidence type="ECO:0000256" key="2">
    <source>
        <dbReference type="SAM" id="MobiDB-lite"/>
    </source>
</evidence>
<gene>
    <name evidence="4" type="ORF">D8780_06430</name>
</gene>
<keyword evidence="1" id="KW-0249">Electron transport</keyword>
<reference evidence="4 5" key="1">
    <citation type="submission" date="2018-10" db="EMBL/GenBank/DDBJ databases">
        <title>Notoacmeibacter sp. M2BS9Y-3-1, whole genome shotgun sequence.</title>
        <authorList>
            <person name="Tuo L."/>
        </authorList>
    </citation>
    <scope>NUCLEOTIDE SEQUENCE [LARGE SCALE GENOMIC DNA]</scope>
    <source>
        <strain evidence="4 5">M2BS9Y-3-1</strain>
    </source>
</reference>
<name>A0A3L7JB75_9HYPH</name>